<dbReference type="EMBL" id="CM043019">
    <property type="protein sequence ID" value="KAI4461058.1"/>
    <property type="molecule type" value="Genomic_DNA"/>
</dbReference>
<proteinExistence type="predicted"/>
<evidence type="ECO:0000313" key="1">
    <source>
        <dbReference type="EMBL" id="KAI4461058.1"/>
    </source>
</evidence>
<sequence length="243" mass="28185">MCEGVREFFSKFFISSELNIQSENSDNFGEHKIANDSEINFLRNQVLFRDRLIEHLHDTIKAQSRAIDLLTERIESRDSCTTCDSYETWRDQQDLRTAFIMLDSNNDGKVNTKDLQEMLTRLGIEIKQEIIDELMKLAVGHQQGAEIDENDFLQWVKKIQELLPETTCQDPHKDLMAAFKVFDLDNNGFITRDEIKVAMEKIGEPVTEEQITEMITMADMDMDGRINYEGNHCKDKTISSMLC</sequence>
<dbReference type="Proteomes" id="UP001056778">
    <property type="component" value="Chromosome 5"/>
</dbReference>
<evidence type="ECO:0000313" key="2">
    <source>
        <dbReference type="Proteomes" id="UP001056778"/>
    </source>
</evidence>
<accession>A0ACB9T2Q3</accession>
<reference evidence="1" key="1">
    <citation type="submission" date="2022-04" db="EMBL/GenBank/DDBJ databases">
        <title>Chromosome-scale genome assembly of Holotrichia oblita Faldermann.</title>
        <authorList>
            <person name="Rongchong L."/>
        </authorList>
    </citation>
    <scope>NUCLEOTIDE SEQUENCE</scope>
    <source>
        <strain evidence="1">81SQS9</strain>
    </source>
</reference>
<keyword evidence="2" id="KW-1185">Reference proteome</keyword>
<protein>
    <submittedName>
        <fullName evidence="1">Calcium binding protein</fullName>
    </submittedName>
</protein>
<gene>
    <name evidence="1" type="ORF">MML48_5g00008858</name>
</gene>
<organism evidence="1 2">
    <name type="scientific">Holotrichia oblita</name>
    <name type="common">Chafer beetle</name>
    <dbReference type="NCBI Taxonomy" id="644536"/>
    <lineage>
        <taxon>Eukaryota</taxon>
        <taxon>Metazoa</taxon>
        <taxon>Ecdysozoa</taxon>
        <taxon>Arthropoda</taxon>
        <taxon>Hexapoda</taxon>
        <taxon>Insecta</taxon>
        <taxon>Pterygota</taxon>
        <taxon>Neoptera</taxon>
        <taxon>Endopterygota</taxon>
        <taxon>Coleoptera</taxon>
        <taxon>Polyphaga</taxon>
        <taxon>Scarabaeiformia</taxon>
        <taxon>Scarabaeidae</taxon>
        <taxon>Melolonthinae</taxon>
        <taxon>Holotrichia</taxon>
    </lineage>
</organism>
<name>A0ACB9T2Q3_HOLOL</name>
<comment type="caution">
    <text evidence="1">The sequence shown here is derived from an EMBL/GenBank/DDBJ whole genome shotgun (WGS) entry which is preliminary data.</text>
</comment>